<dbReference type="InterPro" id="IPR000445">
    <property type="entry name" value="HhH_motif"/>
</dbReference>
<dbReference type="SUPFAM" id="SSF48150">
    <property type="entry name" value="DNA-glycosylase"/>
    <property type="match status" value="1"/>
</dbReference>
<dbReference type="Gene3D" id="1.10.1670.10">
    <property type="entry name" value="Helix-hairpin-Helix base-excision DNA repair enzymes (C-terminal)"/>
    <property type="match status" value="1"/>
</dbReference>
<dbReference type="RefSeq" id="WP_064509251.1">
    <property type="nucleotide sequence ID" value="NZ_JAYFSN010000021.1"/>
</dbReference>
<dbReference type="GO" id="GO:0006285">
    <property type="term" value="P:base-excision repair, AP site formation"/>
    <property type="evidence" value="ECO:0007669"/>
    <property type="project" value="TreeGrafter"/>
</dbReference>
<dbReference type="InterPro" id="IPR011257">
    <property type="entry name" value="DNA_glycosylase"/>
</dbReference>
<keyword evidence="15" id="KW-0255">Endonuclease</keyword>
<feature type="compositionally biased region" description="Polar residues" evidence="13">
    <location>
        <begin position="241"/>
        <end position="252"/>
    </location>
</feature>
<dbReference type="AlphaFoldDB" id="A0A1A9MBA7"/>
<dbReference type="HAMAP" id="MF_00942">
    <property type="entry name" value="Nth"/>
    <property type="match status" value="1"/>
</dbReference>
<accession>A0A1A9MBA7</accession>
<evidence type="ECO:0000256" key="11">
    <source>
        <dbReference type="ARBA" id="ARBA00023295"/>
    </source>
</evidence>
<feature type="region of interest" description="Disordered" evidence="13">
    <location>
        <begin position="223"/>
        <end position="252"/>
    </location>
</feature>
<dbReference type="FunFam" id="1.10.1670.10:FF:000001">
    <property type="entry name" value="Endonuclease III"/>
    <property type="match status" value="1"/>
</dbReference>
<dbReference type="OrthoDB" id="9800977at2"/>
<dbReference type="PANTHER" id="PTHR10359:SF18">
    <property type="entry name" value="ENDONUCLEASE III"/>
    <property type="match status" value="1"/>
</dbReference>
<evidence type="ECO:0000256" key="10">
    <source>
        <dbReference type="ARBA" id="ARBA00023239"/>
    </source>
</evidence>
<dbReference type="FunFam" id="1.10.340.30:FF:000001">
    <property type="entry name" value="Endonuclease III"/>
    <property type="match status" value="1"/>
</dbReference>
<dbReference type="Pfam" id="PF00633">
    <property type="entry name" value="HHH"/>
    <property type="match status" value="1"/>
</dbReference>
<protein>
    <recommendedName>
        <fullName evidence="12">Endonuclease III</fullName>
        <ecNumber evidence="12">4.2.99.18</ecNumber>
    </recommendedName>
    <alternativeName>
        <fullName evidence="12">DNA-(apurinic or apyrimidinic site) lyase</fullName>
    </alternativeName>
</protein>
<evidence type="ECO:0000256" key="2">
    <source>
        <dbReference type="ARBA" id="ARBA00022485"/>
    </source>
</evidence>
<keyword evidence="10 12" id="KW-0456">Lyase</keyword>
<dbReference type="Gene3D" id="1.10.340.30">
    <property type="entry name" value="Hypothetical protein, domain 2"/>
    <property type="match status" value="1"/>
</dbReference>
<dbReference type="GO" id="GO:0046872">
    <property type="term" value="F:metal ion binding"/>
    <property type="evidence" value="ECO:0007669"/>
    <property type="project" value="UniProtKB-KW"/>
</dbReference>
<dbReference type="CDD" id="cd00056">
    <property type="entry name" value="ENDO3c"/>
    <property type="match status" value="1"/>
</dbReference>
<sequence>MKTVRSAAAPRRGSILRKPEIQEMFARLRELNPHPTTELEYTTPFELLIAVLLSAQATDVGVNKATRKLYPVANTPRDILDLGEEGLKRYISTIGLFSAKAKNVIATCRILLEHYGGEVPHDRAALEALPGVGRKTANVVLNTAFGEPTMAVDTHIFRVANRTGLAPGKDVRVVEDTLVKVIPAEFLHDAHHWLILHGRYVCKARKPDCPGCVIHDLCRYRDKTPPTPERQTKTRSDAAMASTQARSKTTAQ</sequence>
<dbReference type="InterPro" id="IPR023170">
    <property type="entry name" value="HhH_base_excis_C"/>
</dbReference>
<comment type="cofactor">
    <cofactor evidence="12">
        <name>[4Fe-4S] cluster</name>
        <dbReference type="ChEBI" id="CHEBI:49883"/>
    </cofactor>
    <text evidence="12">Binds 1 [4Fe-4S] cluster.</text>
</comment>
<keyword evidence="8 12" id="KW-0238">DNA-binding</keyword>
<comment type="catalytic activity">
    <reaction evidence="12">
        <text>2'-deoxyribonucleotide-(2'-deoxyribose 5'-phosphate)-2'-deoxyribonucleotide-DNA = a 3'-end 2'-deoxyribonucleotide-(2,3-dehydro-2,3-deoxyribose 5'-phosphate)-DNA + a 5'-end 5'-phospho-2'-deoxyribonucleoside-DNA + H(+)</text>
        <dbReference type="Rhea" id="RHEA:66592"/>
        <dbReference type="Rhea" id="RHEA-COMP:13180"/>
        <dbReference type="Rhea" id="RHEA-COMP:16897"/>
        <dbReference type="Rhea" id="RHEA-COMP:17067"/>
        <dbReference type="ChEBI" id="CHEBI:15378"/>
        <dbReference type="ChEBI" id="CHEBI:136412"/>
        <dbReference type="ChEBI" id="CHEBI:157695"/>
        <dbReference type="ChEBI" id="CHEBI:167181"/>
        <dbReference type="EC" id="4.2.99.18"/>
    </reaction>
</comment>
<dbReference type="Pfam" id="PF00730">
    <property type="entry name" value="HhH-GPD"/>
    <property type="match status" value="1"/>
</dbReference>
<comment type="caution">
    <text evidence="15">The sequence shown here is derived from an EMBL/GenBank/DDBJ whole genome shotgun (WGS) entry which is preliminary data.</text>
</comment>
<dbReference type="GO" id="GO:0019104">
    <property type="term" value="F:DNA N-glycosylase activity"/>
    <property type="evidence" value="ECO:0007669"/>
    <property type="project" value="UniProtKB-UniRule"/>
</dbReference>
<dbReference type="InterPro" id="IPR003265">
    <property type="entry name" value="HhH-GPD_domain"/>
</dbReference>
<evidence type="ECO:0000256" key="8">
    <source>
        <dbReference type="ARBA" id="ARBA00023125"/>
    </source>
</evidence>
<comment type="function">
    <text evidence="12">DNA repair enzyme that has both DNA N-glycosylase activity and AP-lyase activity. The DNA N-glycosylase activity releases various damaged pyrimidines from DNA by cleaving the N-glycosidic bond, leaving an AP (apurinic/apyrimidinic) site. The AP-lyase activity cleaves the phosphodiester bond 3' to the AP site by a beta-elimination, leaving a 3'-terminal unsaturated sugar and a product with a terminal 5'-phosphate.</text>
</comment>
<dbReference type="PANTHER" id="PTHR10359">
    <property type="entry name" value="A/G-SPECIFIC ADENINE GLYCOSYLASE/ENDONUCLEASE III"/>
    <property type="match status" value="1"/>
</dbReference>
<dbReference type="InterPro" id="IPR005759">
    <property type="entry name" value="Nth"/>
</dbReference>
<keyword evidence="7 12" id="KW-0411">Iron-sulfur</keyword>
<keyword evidence="5 12" id="KW-0378">Hydrolase</keyword>
<organism evidence="15 16">
    <name type="scientific">Xanthomonas floridensis</name>
    <dbReference type="NCBI Taxonomy" id="1843580"/>
    <lineage>
        <taxon>Bacteria</taxon>
        <taxon>Pseudomonadati</taxon>
        <taxon>Pseudomonadota</taxon>
        <taxon>Gammaproteobacteria</taxon>
        <taxon>Lysobacterales</taxon>
        <taxon>Lysobacteraceae</taxon>
        <taxon>Xanthomonas</taxon>
    </lineage>
</organism>
<feature type="binding site" evidence="12">
    <location>
        <position position="218"/>
    </location>
    <ligand>
        <name>[4Fe-4S] cluster</name>
        <dbReference type="ChEBI" id="CHEBI:49883"/>
    </ligand>
</feature>
<feature type="domain" description="HhH-GPD" evidence="14">
    <location>
        <begin position="53"/>
        <end position="200"/>
    </location>
</feature>
<dbReference type="GO" id="GO:0003677">
    <property type="term" value="F:DNA binding"/>
    <property type="evidence" value="ECO:0007669"/>
    <property type="project" value="UniProtKB-UniRule"/>
</dbReference>
<dbReference type="GO" id="GO:0140078">
    <property type="term" value="F:class I DNA-(apurinic or apyrimidinic site) endonuclease activity"/>
    <property type="evidence" value="ECO:0007669"/>
    <property type="project" value="UniProtKB-EC"/>
</dbReference>
<dbReference type="PROSITE" id="PS01155">
    <property type="entry name" value="ENDONUCLEASE_III_2"/>
    <property type="match status" value="1"/>
</dbReference>
<evidence type="ECO:0000256" key="6">
    <source>
        <dbReference type="ARBA" id="ARBA00023004"/>
    </source>
</evidence>
<gene>
    <name evidence="12" type="primary">nth</name>
    <name evidence="15" type="ORF">A7D17_18350</name>
</gene>
<keyword evidence="9 12" id="KW-0234">DNA repair</keyword>
<evidence type="ECO:0000256" key="7">
    <source>
        <dbReference type="ARBA" id="ARBA00023014"/>
    </source>
</evidence>
<evidence type="ECO:0000313" key="15">
    <source>
        <dbReference type="EMBL" id="OAG67339.1"/>
    </source>
</evidence>
<keyword evidence="2 12" id="KW-0004">4Fe-4S</keyword>
<dbReference type="InterPro" id="IPR004036">
    <property type="entry name" value="Endonuclease-III-like_CS2"/>
</dbReference>
<dbReference type="SMART" id="SM00478">
    <property type="entry name" value="ENDO3c"/>
    <property type="match status" value="1"/>
</dbReference>
<evidence type="ECO:0000256" key="3">
    <source>
        <dbReference type="ARBA" id="ARBA00022723"/>
    </source>
</evidence>
<evidence type="ECO:0000256" key="1">
    <source>
        <dbReference type="ARBA" id="ARBA00008343"/>
    </source>
</evidence>
<dbReference type="EC" id="4.2.99.18" evidence="12"/>
<comment type="similarity">
    <text evidence="1 12">Belongs to the Nth/MutY family.</text>
</comment>
<evidence type="ECO:0000256" key="12">
    <source>
        <dbReference type="HAMAP-Rule" id="MF_00942"/>
    </source>
</evidence>
<keyword evidence="6 12" id="KW-0408">Iron</keyword>
<feature type="binding site" evidence="12">
    <location>
        <position position="209"/>
    </location>
    <ligand>
        <name>[4Fe-4S] cluster</name>
        <dbReference type="ChEBI" id="CHEBI:49883"/>
    </ligand>
</feature>
<evidence type="ECO:0000313" key="16">
    <source>
        <dbReference type="Proteomes" id="UP000077659"/>
    </source>
</evidence>
<dbReference type="EMBL" id="LXNG01000018">
    <property type="protein sequence ID" value="OAG67339.1"/>
    <property type="molecule type" value="Genomic_DNA"/>
</dbReference>
<evidence type="ECO:0000256" key="4">
    <source>
        <dbReference type="ARBA" id="ARBA00022763"/>
    </source>
</evidence>
<evidence type="ECO:0000259" key="14">
    <source>
        <dbReference type="SMART" id="SM00478"/>
    </source>
</evidence>
<feature type="compositionally biased region" description="Basic and acidic residues" evidence="13">
    <location>
        <begin position="223"/>
        <end position="236"/>
    </location>
</feature>
<keyword evidence="3 12" id="KW-0479">Metal-binding</keyword>
<name>A0A1A9MBA7_9XANT</name>
<feature type="binding site" evidence="12">
    <location>
        <position position="202"/>
    </location>
    <ligand>
        <name>[4Fe-4S] cluster</name>
        <dbReference type="ChEBI" id="CHEBI:49883"/>
    </ligand>
</feature>
<feature type="binding site" evidence="12">
    <location>
        <position position="212"/>
    </location>
    <ligand>
        <name>[4Fe-4S] cluster</name>
        <dbReference type="ChEBI" id="CHEBI:49883"/>
    </ligand>
</feature>
<keyword evidence="15" id="KW-0540">Nuclease</keyword>
<evidence type="ECO:0000256" key="5">
    <source>
        <dbReference type="ARBA" id="ARBA00022801"/>
    </source>
</evidence>
<evidence type="ECO:0000256" key="9">
    <source>
        <dbReference type="ARBA" id="ARBA00023204"/>
    </source>
</evidence>
<keyword evidence="4 12" id="KW-0227">DNA damage</keyword>
<dbReference type="NCBIfam" id="TIGR01083">
    <property type="entry name" value="nth"/>
    <property type="match status" value="1"/>
</dbReference>
<keyword evidence="11 12" id="KW-0326">Glycosidase</keyword>
<dbReference type="Proteomes" id="UP000077659">
    <property type="component" value="Unassembled WGS sequence"/>
</dbReference>
<dbReference type="STRING" id="1843580.A7D17_18350"/>
<proteinExistence type="inferred from homology"/>
<dbReference type="GO" id="GO:0051539">
    <property type="term" value="F:4 iron, 4 sulfur cluster binding"/>
    <property type="evidence" value="ECO:0007669"/>
    <property type="project" value="UniProtKB-UniRule"/>
</dbReference>
<reference evidence="15 16" key="1">
    <citation type="submission" date="2016-05" db="EMBL/GenBank/DDBJ databases">
        <title>Pathogenic, phenotypic and molecular characterisation of Xanthomonas nasturtii sp. nov. and Xanthomonas floridensis sp. nov., new species of Xanthomonas associated with watercress production in Florida.</title>
        <authorList>
            <person name="Vicente J.G."/>
            <person name="Rothwell S."/>
            <person name="Holub E.B."/>
            <person name="Studholme D.J."/>
        </authorList>
    </citation>
    <scope>NUCLEOTIDE SEQUENCE [LARGE SCALE GENOMIC DNA]</scope>
    <source>
        <strain evidence="15 16">WHRI 8848</strain>
    </source>
</reference>
<evidence type="ECO:0000256" key="13">
    <source>
        <dbReference type="SAM" id="MobiDB-lite"/>
    </source>
</evidence>